<evidence type="ECO:0000256" key="12">
    <source>
        <dbReference type="SAM" id="MobiDB-lite"/>
    </source>
</evidence>
<keyword evidence="2" id="KW-1003">Cell membrane</keyword>
<dbReference type="STRING" id="584.AOUC001_01425"/>
<evidence type="ECO:0000256" key="7">
    <source>
        <dbReference type="ARBA" id="ARBA00022989"/>
    </source>
</evidence>
<dbReference type="AlphaFoldDB" id="A0A1Z1SRX3"/>
<dbReference type="RefSeq" id="WP_004249116.1">
    <property type="nucleotide sequence ID" value="NZ_ABFCQN020000005.1"/>
</dbReference>
<dbReference type="CDD" id="cd06225">
    <property type="entry name" value="HAMP"/>
    <property type="match status" value="1"/>
</dbReference>
<dbReference type="EMBL" id="UAUE01000027">
    <property type="protein sequence ID" value="SPZ01402.1"/>
    <property type="molecule type" value="Genomic_DNA"/>
</dbReference>
<sequence length="563" mass="62548">MLKRIKISQGLMCVLTLFCIIQVISGVQSIHDAYQTQNKLKQISYSFDQLRTMDNTYAALNTLRTDIIAQAFSYIANPQVEDANITTFIQTMDARKAEVDTLMNEYVELSAQTGFDQQRMAEIKQLYQKSRYDLDLLVQYLNERNTNAIRLILKSPANDNFTNSLYEATDFITDDVVNPSVIEAEDNYHEMLWIASLFMGIFLIFTTLVLFWIRKHIIVRINQMIEYQEAIASGDLISRIDHDITGRNEIDQLMLGLQQMRARLKEMVSAIRNSSTTIYSGVQEIAAGNNDLSSRTEEQASALEETASSMEQLTATVRNNTESAREVTQLVMSTADIAVQGGEHSNKMVMTMTDIADRSQKIGEITAVIDDIAFQTNILALNAAVEAARAGEQGRGFSVVASEVRNLAQRSAEAAKEIKELIESTILRVKQGNDLVEQVSLSMGEIVTSVNHVSGSMKEILAASEEQTRGIAQISLAVNEMDKATQQNAAMVEQSTAASATLSEQASMLDMIVNTFKVEQVAVTSPRSPTFSAKPAEPEITKTATTSTIKSHHHEADDNWESF</sequence>
<comment type="subcellular location">
    <subcellularLocation>
        <location evidence="1">Cell inner membrane</location>
        <topology evidence="1">Multi-pass membrane protein</topology>
    </subcellularLocation>
</comment>
<feature type="domain" description="HAMP" evidence="15">
    <location>
        <begin position="215"/>
        <end position="269"/>
    </location>
</feature>
<feature type="domain" description="Methyl-accepting transducer" evidence="14">
    <location>
        <begin position="274"/>
        <end position="503"/>
    </location>
</feature>
<dbReference type="Pfam" id="PF00015">
    <property type="entry name" value="MCPsignal"/>
    <property type="match status" value="1"/>
</dbReference>
<dbReference type="PANTHER" id="PTHR43531">
    <property type="entry name" value="PROTEIN ICFG"/>
    <property type="match status" value="1"/>
</dbReference>
<dbReference type="PRINTS" id="PR00260">
    <property type="entry name" value="CHEMTRNSDUCR"/>
</dbReference>
<keyword evidence="9 11" id="KW-0807">Transducer</keyword>
<comment type="similarity">
    <text evidence="10">Belongs to the methyl-accepting chemotaxis (MCP) protein family.</text>
</comment>
<keyword evidence="7 13" id="KW-1133">Transmembrane helix</keyword>
<evidence type="ECO:0000256" key="1">
    <source>
        <dbReference type="ARBA" id="ARBA00004429"/>
    </source>
</evidence>
<dbReference type="PROSITE" id="PS50111">
    <property type="entry name" value="CHEMOTAXIS_TRANSDUC_2"/>
    <property type="match status" value="1"/>
</dbReference>
<dbReference type="InterPro" id="IPR004090">
    <property type="entry name" value="Chemotax_Me-accpt_rcpt"/>
</dbReference>
<dbReference type="PANTHER" id="PTHR43531:SF14">
    <property type="entry name" value="METHYL-ACCEPTING CHEMOTAXIS PROTEIN I-RELATED"/>
    <property type="match status" value="1"/>
</dbReference>
<evidence type="ECO:0000256" key="9">
    <source>
        <dbReference type="ARBA" id="ARBA00023224"/>
    </source>
</evidence>
<dbReference type="FunFam" id="1.10.287.950:FF:000001">
    <property type="entry name" value="Methyl-accepting chemotaxis sensory transducer"/>
    <property type="match status" value="1"/>
</dbReference>
<dbReference type="InterPro" id="IPR003122">
    <property type="entry name" value="Tar_rcpt_lig-bd"/>
</dbReference>
<evidence type="ECO:0000256" key="10">
    <source>
        <dbReference type="ARBA" id="ARBA00029447"/>
    </source>
</evidence>
<dbReference type="Gene3D" id="1.20.120.30">
    <property type="entry name" value="Aspartate receptor, ligand-binding domain"/>
    <property type="match status" value="1"/>
</dbReference>
<feature type="transmembrane region" description="Helical" evidence="13">
    <location>
        <begin position="191"/>
        <end position="213"/>
    </location>
</feature>
<dbReference type="SUPFAM" id="SSF47170">
    <property type="entry name" value="Aspartate receptor, ligand-binding domain"/>
    <property type="match status" value="1"/>
</dbReference>
<keyword evidence="5" id="KW-0997">Cell inner membrane</keyword>
<feature type="region of interest" description="Disordered" evidence="12">
    <location>
        <begin position="526"/>
        <end position="563"/>
    </location>
</feature>
<dbReference type="PROSITE" id="PS50885">
    <property type="entry name" value="HAMP"/>
    <property type="match status" value="1"/>
</dbReference>
<dbReference type="GO" id="GO:0006935">
    <property type="term" value="P:chemotaxis"/>
    <property type="evidence" value="ECO:0007669"/>
    <property type="project" value="UniProtKB-KW"/>
</dbReference>
<evidence type="ECO:0000256" key="3">
    <source>
        <dbReference type="ARBA" id="ARBA00022481"/>
    </source>
</evidence>
<evidence type="ECO:0000256" key="5">
    <source>
        <dbReference type="ARBA" id="ARBA00022519"/>
    </source>
</evidence>
<protein>
    <submittedName>
        <fullName evidence="16">Methyl-accepting chemotaxis protein</fullName>
    </submittedName>
    <submittedName>
        <fullName evidence="17">Tar ligand binding domain-containing protein</fullName>
    </submittedName>
</protein>
<dbReference type="GO" id="GO:0007165">
    <property type="term" value="P:signal transduction"/>
    <property type="evidence" value="ECO:0007669"/>
    <property type="project" value="UniProtKB-KW"/>
</dbReference>
<evidence type="ECO:0000259" key="15">
    <source>
        <dbReference type="PROSITE" id="PS50885"/>
    </source>
</evidence>
<dbReference type="GO" id="GO:0004888">
    <property type="term" value="F:transmembrane signaling receptor activity"/>
    <property type="evidence" value="ECO:0007669"/>
    <property type="project" value="InterPro"/>
</dbReference>
<dbReference type="Gene3D" id="1.10.287.950">
    <property type="entry name" value="Methyl-accepting chemotaxis protein"/>
    <property type="match status" value="1"/>
</dbReference>
<evidence type="ECO:0000313" key="19">
    <source>
        <dbReference type="Proteomes" id="UP000195540"/>
    </source>
</evidence>
<evidence type="ECO:0000256" key="13">
    <source>
        <dbReference type="SAM" id="Phobius"/>
    </source>
</evidence>
<dbReference type="Proteomes" id="UP000251485">
    <property type="component" value="Unassembled WGS sequence"/>
</dbReference>
<name>A0A1Z1SRX3_PROMI</name>
<evidence type="ECO:0000313" key="16">
    <source>
        <dbReference type="EMBL" id="ARX33261.1"/>
    </source>
</evidence>
<dbReference type="CDD" id="cd11386">
    <property type="entry name" value="MCP_signal"/>
    <property type="match status" value="1"/>
</dbReference>
<dbReference type="EMBL" id="ABKSPD020000005">
    <property type="protein sequence ID" value="EKW9775906.1"/>
    <property type="molecule type" value="Genomic_DNA"/>
</dbReference>
<dbReference type="SUPFAM" id="SSF58104">
    <property type="entry name" value="Methyl-accepting chemotaxis protein (MCP) signaling domain"/>
    <property type="match status" value="1"/>
</dbReference>
<evidence type="ECO:0000256" key="11">
    <source>
        <dbReference type="PROSITE-ProRule" id="PRU00284"/>
    </source>
</evidence>
<dbReference type="Proteomes" id="UP000195540">
    <property type="component" value="Chromosome"/>
</dbReference>
<evidence type="ECO:0000313" key="17">
    <source>
        <dbReference type="EMBL" id="EKW9775906.1"/>
    </source>
</evidence>
<evidence type="ECO:0000256" key="4">
    <source>
        <dbReference type="ARBA" id="ARBA00022500"/>
    </source>
</evidence>
<evidence type="ECO:0000313" key="20">
    <source>
        <dbReference type="Proteomes" id="UP000251485"/>
    </source>
</evidence>
<evidence type="ECO:0000256" key="6">
    <source>
        <dbReference type="ARBA" id="ARBA00022692"/>
    </source>
</evidence>
<dbReference type="GO" id="GO:0005886">
    <property type="term" value="C:plasma membrane"/>
    <property type="evidence" value="ECO:0007669"/>
    <property type="project" value="UniProtKB-SubCell"/>
</dbReference>
<keyword evidence="4" id="KW-0145">Chemotaxis</keyword>
<evidence type="ECO:0000256" key="2">
    <source>
        <dbReference type="ARBA" id="ARBA00022475"/>
    </source>
</evidence>
<evidence type="ECO:0000313" key="21">
    <source>
        <dbReference type="Proteomes" id="UP001171165"/>
    </source>
</evidence>
<dbReference type="EMBL" id="CP021694">
    <property type="protein sequence ID" value="ARX33261.1"/>
    <property type="molecule type" value="Genomic_DNA"/>
</dbReference>
<dbReference type="InterPro" id="IPR004089">
    <property type="entry name" value="MCPsignal_dom"/>
</dbReference>
<evidence type="ECO:0000256" key="8">
    <source>
        <dbReference type="ARBA" id="ARBA00023136"/>
    </source>
</evidence>
<gene>
    <name evidence="18" type="primary">tsr_5</name>
    <name evidence="16" type="ORF">AM402_03560</name>
    <name evidence="18" type="ORF">NCTC10975_04048</name>
    <name evidence="17" type="ORF">PW210_001717</name>
</gene>
<reference evidence="17" key="3">
    <citation type="submission" date="2023-06" db="EMBL/GenBank/DDBJ databases">
        <authorList>
            <consortium name="Clinical and Environmental Microbiology Branch: Whole genome sequencing antimicrobial resistance pathogens in the healthcare setting"/>
        </authorList>
    </citation>
    <scope>NUCLEOTIDE SEQUENCE</scope>
    <source>
        <strain evidence="17">Microbial</strain>
    </source>
</reference>
<organism evidence="17 21">
    <name type="scientific">Proteus mirabilis</name>
    <dbReference type="NCBI Taxonomy" id="584"/>
    <lineage>
        <taxon>Bacteria</taxon>
        <taxon>Pseudomonadati</taxon>
        <taxon>Pseudomonadota</taxon>
        <taxon>Gammaproteobacteria</taxon>
        <taxon>Enterobacterales</taxon>
        <taxon>Morganellaceae</taxon>
        <taxon>Proteus</taxon>
    </lineage>
</organism>
<dbReference type="InterPro" id="IPR035440">
    <property type="entry name" value="4HB_MCP_dom_sf"/>
</dbReference>
<dbReference type="SMART" id="SM00283">
    <property type="entry name" value="MA"/>
    <property type="match status" value="1"/>
</dbReference>
<keyword evidence="8 13" id="KW-0472">Membrane</keyword>
<dbReference type="Pfam" id="PF02203">
    <property type="entry name" value="TarH"/>
    <property type="match status" value="1"/>
</dbReference>
<keyword evidence="6 13" id="KW-0812">Transmembrane</keyword>
<proteinExistence type="inferred from homology"/>
<evidence type="ECO:0000259" key="14">
    <source>
        <dbReference type="PROSITE" id="PS50111"/>
    </source>
</evidence>
<reference evidence="18 20" key="2">
    <citation type="submission" date="2018-06" db="EMBL/GenBank/DDBJ databases">
        <authorList>
            <consortium name="Pathogen Informatics"/>
            <person name="Doyle S."/>
        </authorList>
    </citation>
    <scope>NUCLEOTIDE SEQUENCE [LARGE SCALE GENOMIC DNA]</scope>
    <source>
        <strain evidence="18 20">NCTC10975</strain>
    </source>
</reference>
<dbReference type="InterPro" id="IPR051310">
    <property type="entry name" value="MCP_chemotaxis"/>
</dbReference>
<dbReference type="SMART" id="SM00304">
    <property type="entry name" value="HAMP"/>
    <property type="match status" value="1"/>
</dbReference>
<evidence type="ECO:0000313" key="18">
    <source>
        <dbReference type="EMBL" id="SPZ01402.1"/>
    </source>
</evidence>
<dbReference type="Proteomes" id="UP001171165">
    <property type="component" value="Unassembled WGS sequence"/>
</dbReference>
<dbReference type="Pfam" id="PF00672">
    <property type="entry name" value="HAMP"/>
    <property type="match status" value="1"/>
</dbReference>
<keyword evidence="3" id="KW-0488">Methylation</keyword>
<dbReference type="InterPro" id="IPR003660">
    <property type="entry name" value="HAMP_dom"/>
</dbReference>
<accession>A0A1Z1SRX3</accession>
<reference evidence="16 19" key="1">
    <citation type="submission" date="2017-05" db="EMBL/GenBank/DDBJ databases">
        <title>Whole genome sequencing of Proteus mirabilis AR_0155.</title>
        <authorList>
            <person name="Conlan S."/>
            <person name="Thomas P.J."/>
            <person name="Mullikin J."/>
            <person name="Frank K.M."/>
            <person name="Segre J.A."/>
        </authorList>
    </citation>
    <scope>NUCLEOTIDE SEQUENCE [LARGE SCALE GENOMIC DNA]</scope>
    <source>
        <strain evidence="16 19">AR_0155</strain>
    </source>
</reference>